<accession>A0A386HQH7</accession>
<dbReference type="Gene3D" id="1.25.40.10">
    <property type="entry name" value="Tetratricopeptide repeat domain"/>
    <property type="match status" value="1"/>
</dbReference>
<dbReference type="AlphaFoldDB" id="A0A386HQH7"/>
<evidence type="ECO:0000256" key="1">
    <source>
        <dbReference type="PROSITE-ProRule" id="PRU00339"/>
    </source>
</evidence>
<keyword evidence="3" id="KW-1185">Reference proteome</keyword>
<reference evidence="2 3" key="1">
    <citation type="submission" date="2018-09" db="EMBL/GenBank/DDBJ databases">
        <title>Arachidicoccus sp. nov., a bacterium isolated from soil.</title>
        <authorList>
            <person name="Weon H.-Y."/>
            <person name="Kwon S.-W."/>
            <person name="Lee S.A."/>
        </authorList>
    </citation>
    <scope>NUCLEOTIDE SEQUENCE [LARGE SCALE GENOMIC DNA]</scope>
    <source>
        <strain evidence="2 3">KIS59-12</strain>
    </source>
</reference>
<feature type="repeat" description="TPR" evidence="1">
    <location>
        <begin position="463"/>
        <end position="496"/>
    </location>
</feature>
<dbReference type="KEGG" id="ark:D6B99_10275"/>
<dbReference type="InterPro" id="IPR019734">
    <property type="entry name" value="TPR_rpt"/>
</dbReference>
<dbReference type="OrthoDB" id="1466726at2"/>
<evidence type="ECO:0000313" key="2">
    <source>
        <dbReference type="EMBL" id="AYD47942.1"/>
    </source>
</evidence>
<dbReference type="InterPro" id="IPR011990">
    <property type="entry name" value="TPR-like_helical_dom_sf"/>
</dbReference>
<gene>
    <name evidence="2" type="ORF">D6B99_10275</name>
</gene>
<dbReference type="Proteomes" id="UP000266118">
    <property type="component" value="Chromosome"/>
</dbReference>
<keyword evidence="1" id="KW-0802">TPR repeat</keyword>
<protein>
    <submittedName>
        <fullName evidence="2">Uncharacterized protein</fullName>
    </submittedName>
</protein>
<dbReference type="Pfam" id="PF13181">
    <property type="entry name" value="TPR_8"/>
    <property type="match status" value="2"/>
</dbReference>
<organism evidence="2 3">
    <name type="scientific">Arachidicoccus soli</name>
    <dbReference type="NCBI Taxonomy" id="2341117"/>
    <lineage>
        <taxon>Bacteria</taxon>
        <taxon>Pseudomonadati</taxon>
        <taxon>Bacteroidota</taxon>
        <taxon>Chitinophagia</taxon>
        <taxon>Chitinophagales</taxon>
        <taxon>Chitinophagaceae</taxon>
        <taxon>Arachidicoccus</taxon>
    </lineage>
</organism>
<dbReference type="SMART" id="SM00028">
    <property type="entry name" value="TPR"/>
    <property type="match status" value="2"/>
</dbReference>
<proteinExistence type="predicted"/>
<evidence type="ECO:0000313" key="3">
    <source>
        <dbReference type="Proteomes" id="UP000266118"/>
    </source>
</evidence>
<dbReference type="SUPFAM" id="SSF48452">
    <property type="entry name" value="TPR-like"/>
    <property type="match status" value="1"/>
</dbReference>
<sequence length="514" mass="59392">MIYIDAAFIYLKIKKTLRHSAVLAVLFFLSITAAYCHETASYHYDFNQRCDEAYESIMSMKMEEGRRQLQLELQQNPTNLIPVFLANYADFLTLIFNGSPEDYARMKPLMEDRLNKLDMGDKSSPWYNYCKAELNFQGAFIHLRFNEFVSGGFQFRKSFLQLKTNHNKFPQFKYNNILLGLEEAIVGSAPDNYKWITNLLGMRGSIRGGVAKIVSYLNHSQDNDTHLKTEAILYYCYLKFYLLEDRKETWNYINDSHLDTKNNLLFAYMKSNLALDDNKASLAEQVIEARNQSSAYLNVPLFNSQLGIALLDKMDDNAVVYLKRFIKEYKGSIYLKNIYQKLSYYYLAKGDINNARLYKQQILQAGSQEVDADKYAQRYAKSPGLPNVFILRAKLYCDGGYYTRALDELGKQKPEELKSLAEKLEYYYRYGHICNLIGKKDAAISCYKETIQLGKESQEQFAARAALELGQLYEDSGQKASAIENYQLCLSFKNHDFQSSIDQKAKSGINRLGR</sequence>
<dbReference type="EMBL" id="CP032489">
    <property type="protein sequence ID" value="AYD47942.1"/>
    <property type="molecule type" value="Genomic_DNA"/>
</dbReference>
<dbReference type="PROSITE" id="PS50005">
    <property type="entry name" value="TPR"/>
    <property type="match status" value="1"/>
</dbReference>
<dbReference type="RefSeq" id="WP_119987854.1">
    <property type="nucleotide sequence ID" value="NZ_CP032489.1"/>
</dbReference>
<name>A0A386HQH7_9BACT</name>